<dbReference type="Gene3D" id="2.60.120.10">
    <property type="entry name" value="Jelly Rolls"/>
    <property type="match status" value="1"/>
</dbReference>
<keyword evidence="3" id="KW-1185">Reference proteome</keyword>
<gene>
    <name evidence="2" type="ORF">D7223_32245</name>
</gene>
<dbReference type="Proteomes" id="UP000281726">
    <property type="component" value="Unassembled WGS sequence"/>
</dbReference>
<dbReference type="AlphaFoldDB" id="A0A3A9YNX7"/>
<sequence>MTTTKRPEGVSPSAVETASGLWRVDLQRHDLSIAGRQVVQTRIEITPDSRPFKHFHYGEEVICVLQGSLEHQIEGHPIMVCVAGDALTVPYRLPHTVRNIGDGLAIELATYVVEKGRPILTKVE</sequence>
<protein>
    <submittedName>
        <fullName evidence="2">Cupin domain-containing protein</fullName>
    </submittedName>
</protein>
<proteinExistence type="predicted"/>
<dbReference type="PANTHER" id="PTHR38599">
    <property type="entry name" value="CUPIN DOMAIN PROTEIN (AFU_ORTHOLOGUE AFUA_3G13620)"/>
    <property type="match status" value="1"/>
</dbReference>
<reference evidence="2 3" key="1">
    <citation type="journal article" date="2004" name="Syst. Appl. Microbiol.">
        <title>Cryptoendolithic actinomycetes from antarctic sandstone rock samples: Micromonospora endolithica sp. nov. and two isolates related to Micromonospora coerulea Jensen 1932.</title>
        <authorList>
            <person name="Hirsch P."/>
            <person name="Mevs U."/>
            <person name="Kroppenstedt R.M."/>
            <person name="Schumann P."/>
            <person name="Stackebrandt E."/>
        </authorList>
    </citation>
    <scope>NUCLEOTIDE SEQUENCE [LARGE SCALE GENOMIC DNA]</scope>
    <source>
        <strain evidence="2 3">JCM 12677</strain>
    </source>
</reference>
<accession>A0A3A9YNX7</accession>
<dbReference type="SUPFAM" id="SSF51182">
    <property type="entry name" value="RmlC-like cupins"/>
    <property type="match status" value="1"/>
</dbReference>
<name>A0A3A9YNX7_9ACTN</name>
<dbReference type="InterPro" id="IPR014710">
    <property type="entry name" value="RmlC-like_jellyroll"/>
</dbReference>
<feature type="domain" description="Cupin type-2" evidence="1">
    <location>
        <begin position="44"/>
        <end position="105"/>
    </location>
</feature>
<evidence type="ECO:0000259" key="1">
    <source>
        <dbReference type="Pfam" id="PF07883"/>
    </source>
</evidence>
<comment type="caution">
    <text evidence="2">The sequence shown here is derived from an EMBL/GenBank/DDBJ whole genome shotgun (WGS) entry which is preliminary data.</text>
</comment>
<dbReference type="InterPro" id="IPR011051">
    <property type="entry name" value="RmlC_Cupin_sf"/>
</dbReference>
<evidence type="ECO:0000313" key="2">
    <source>
        <dbReference type="EMBL" id="RKN37682.1"/>
    </source>
</evidence>
<dbReference type="RefSeq" id="WP_120733472.1">
    <property type="nucleotide sequence ID" value="NZ_RBAK01000027.1"/>
</dbReference>
<evidence type="ECO:0000313" key="3">
    <source>
        <dbReference type="Proteomes" id="UP000281726"/>
    </source>
</evidence>
<dbReference type="PANTHER" id="PTHR38599:SF1">
    <property type="entry name" value="CUPIN DOMAIN PROTEIN (AFU_ORTHOLOGUE AFUA_3G13620)"/>
    <property type="match status" value="1"/>
</dbReference>
<organism evidence="2 3">
    <name type="scientific">Micromonospora endolithica</name>
    <dbReference type="NCBI Taxonomy" id="230091"/>
    <lineage>
        <taxon>Bacteria</taxon>
        <taxon>Bacillati</taxon>
        <taxon>Actinomycetota</taxon>
        <taxon>Actinomycetes</taxon>
        <taxon>Micromonosporales</taxon>
        <taxon>Micromonosporaceae</taxon>
        <taxon>Micromonospora</taxon>
    </lineage>
</organism>
<dbReference type="OrthoDB" id="129561at2"/>
<dbReference type="Pfam" id="PF07883">
    <property type="entry name" value="Cupin_2"/>
    <property type="match status" value="1"/>
</dbReference>
<dbReference type="InterPro" id="IPR013096">
    <property type="entry name" value="Cupin_2"/>
</dbReference>
<dbReference type="EMBL" id="RBAK01000027">
    <property type="protein sequence ID" value="RKN37682.1"/>
    <property type="molecule type" value="Genomic_DNA"/>
</dbReference>